<feature type="compositionally biased region" description="Basic and acidic residues" evidence="1">
    <location>
        <begin position="7"/>
        <end position="17"/>
    </location>
</feature>
<name>A0A2T2WDG0_9FIRM</name>
<evidence type="ECO:0000313" key="2">
    <source>
        <dbReference type="EMBL" id="PSR20285.1"/>
    </source>
</evidence>
<gene>
    <name evidence="2" type="ORF">C7B45_15565</name>
</gene>
<accession>A0A2T2WDG0</accession>
<sequence>MVTTKGESSDAPERDGPSRSSQEAAVMAVERRGWANSASSEANLRGGASLAWRRPAAVTPPRKGLHEPYKPRGLRTESVGGWR</sequence>
<protein>
    <submittedName>
        <fullName evidence="2">Uncharacterized protein</fullName>
    </submittedName>
</protein>
<dbReference type="Proteomes" id="UP000241848">
    <property type="component" value="Unassembled WGS sequence"/>
</dbReference>
<dbReference type="AlphaFoldDB" id="A0A2T2WDG0"/>
<organism evidence="2 3">
    <name type="scientific">Sulfobacillus acidophilus</name>
    <dbReference type="NCBI Taxonomy" id="53633"/>
    <lineage>
        <taxon>Bacteria</taxon>
        <taxon>Bacillati</taxon>
        <taxon>Bacillota</taxon>
        <taxon>Clostridia</taxon>
        <taxon>Eubacteriales</taxon>
        <taxon>Clostridiales Family XVII. Incertae Sedis</taxon>
        <taxon>Sulfobacillus</taxon>
    </lineage>
</organism>
<dbReference type="EMBL" id="PXYV01000071">
    <property type="protein sequence ID" value="PSR20285.1"/>
    <property type="molecule type" value="Genomic_DNA"/>
</dbReference>
<evidence type="ECO:0000313" key="3">
    <source>
        <dbReference type="Proteomes" id="UP000241848"/>
    </source>
</evidence>
<feature type="region of interest" description="Disordered" evidence="1">
    <location>
        <begin position="1"/>
        <end position="83"/>
    </location>
</feature>
<reference evidence="2 3" key="1">
    <citation type="journal article" date="2014" name="BMC Genomics">
        <title>Comparison of environmental and isolate Sulfobacillus genomes reveals diverse carbon, sulfur, nitrogen, and hydrogen metabolisms.</title>
        <authorList>
            <person name="Justice N.B."/>
            <person name="Norman A."/>
            <person name="Brown C.T."/>
            <person name="Singh A."/>
            <person name="Thomas B.C."/>
            <person name="Banfield J.F."/>
        </authorList>
    </citation>
    <scope>NUCLEOTIDE SEQUENCE [LARGE SCALE GENOMIC DNA]</scope>
    <source>
        <strain evidence="2">AMDSBA3</strain>
    </source>
</reference>
<evidence type="ECO:0000256" key="1">
    <source>
        <dbReference type="SAM" id="MobiDB-lite"/>
    </source>
</evidence>
<proteinExistence type="predicted"/>
<comment type="caution">
    <text evidence="2">The sequence shown here is derived from an EMBL/GenBank/DDBJ whole genome shotgun (WGS) entry which is preliminary data.</text>
</comment>